<name>A0A1N7HTD5_9FLAO</name>
<dbReference type="EMBL" id="FTNZ01000001">
    <property type="protein sequence ID" value="SIS28000.1"/>
    <property type="molecule type" value="Genomic_DNA"/>
</dbReference>
<dbReference type="Proteomes" id="UP000279541">
    <property type="component" value="Chromosome"/>
</dbReference>
<evidence type="ECO:0000313" key="1">
    <source>
        <dbReference type="EMBL" id="AZA99196.1"/>
    </source>
</evidence>
<gene>
    <name evidence="1" type="ORF">EG359_06075</name>
    <name evidence="2" type="ORF">SAMN05421768_101143</name>
</gene>
<evidence type="ECO:0000313" key="3">
    <source>
        <dbReference type="Proteomes" id="UP000186106"/>
    </source>
</evidence>
<dbReference type="EMBL" id="CP033926">
    <property type="protein sequence ID" value="AZA99196.1"/>
    <property type="molecule type" value="Genomic_DNA"/>
</dbReference>
<evidence type="ECO:0000313" key="2">
    <source>
        <dbReference type="EMBL" id="SIS28000.1"/>
    </source>
</evidence>
<dbReference type="Proteomes" id="UP000186106">
    <property type="component" value="Unassembled WGS sequence"/>
</dbReference>
<dbReference type="STRING" id="112234.SAMN05421768_101143"/>
<sequence>METNLPIYKWENFEFLVDVENNSVRETSNPRNTYSMFQMNDLGKEGYSFEHYDESTGKSFMVDLPPLVTLDPNGMALKYNKSVEEIQGSSDFEVMVDQDLLKKRISSGQLPTITIADSIFYADARIDLLRPKDDFSTIGIRFDDLDDYYVVETNTYAFPYNPRTHEIGKLDYENITEYPKDLLFVEIPDVKVLDPVGWNRRNGWPETDDLKWVGLKLEFEAKIVPWKQTGIDDLITENRLKKPIQKAVKAQENSFKNKRGPKL</sequence>
<reference evidence="2 3" key="1">
    <citation type="submission" date="2017-01" db="EMBL/GenBank/DDBJ databases">
        <authorList>
            <person name="Mah S.A."/>
            <person name="Swanson W.J."/>
            <person name="Moy G.W."/>
            <person name="Vacquier V.D."/>
        </authorList>
    </citation>
    <scope>NUCLEOTIDE SEQUENCE [LARGE SCALE GENOMIC DNA]</scope>
    <source>
        <strain evidence="2 3">DSM 16927</strain>
    </source>
</reference>
<dbReference type="KEGG" id="cjt:EG359_06075"/>
<organism evidence="2 3">
    <name type="scientific">Chryseobacterium joostei</name>
    <dbReference type="NCBI Taxonomy" id="112234"/>
    <lineage>
        <taxon>Bacteria</taxon>
        <taxon>Pseudomonadati</taxon>
        <taxon>Bacteroidota</taxon>
        <taxon>Flavobacteriia</taxon>
        <taxon>Flavobacteriales</taxon>
        <taxon>Weeksellaceae</taxon>
        <taxon>Chryseobacterium group</taxon>
        <taxon>Chryseobacterium</taxon>
    </lineage>
</organism>
<protein>
    <submittedName>
        <fullName evidence="2">Uncharacterized protein</fullName>
    </submittedName>
</protein>
<dbReference type="OrthoDB" id="771660at2"/>
<dbReference type="RefSeq" id="WP_076351004.1">
    <property type="nucleotide sequence ID" value="NZ_CP033926.1"/>
</dbReference>
<reference evidence="1 4" key="2">
    <citation type="submission" date="2018-11" db="EMBL/GenBank/DDBJ databases">
        <title>Proposal to divide the Flavobacteriaceae and reorganize its genera based on Amino Acid Identity values calculated from whole genome sequences.</title>
        <authorList>
            <person name="Nicholson A.C."/>
            <person name="Gulvik C.A."/>
            <person name="Whitney A.M."/>
            <person name="Humrighouse B.W."/>
            <person name="Bell M."/>
            <person name="Holmes B."/>
            <person name="Steigerwalt A.G."/>
            <person name="Villarma A."/>
            <person name="Sheth M."/>
            <person name="Batra D."/>
            <person name="Pryor J."/>
            <person name="Bernardet J.-F."/>
            <person name="Hugo C."/>
            <person name="Kampfer P."/>
            <person name="Newman J."/>
            <person name="McQuiston J.R."/>
        </authorList>
    </citation>
    <scope>NUCLEOTIDE SEQUENCE [LARGE SCALE GENOMIC DNA]</scope>
    <source>
        <strain evidence="1 4">DSM 16927</strain>
    </source>
</reference>
<dbReference type="AlphaFoldDB" id="A0A1N7HTD5"/>
<evidence type="ECO:0000313" key="4">
    <source>
        <dbReference type="Proteomes" id="UP000279541"/>
    </source>
</evidence>
<proteinExistence type="predicted"/>
<keyword evidence="4" id="KW-1185">Reference proteome</keyword>
<accession>A0A1N7HTD5</accession>